<dbReference type="STRING" id="290052.ASU35_16515"/>
<keyword evidence="3" id="KW-1185">Reference proteome</keyword>
<evidence type="ECO:0000259" key="1">
    <source>
        <dbReference type="Pfam" id="PF20472"/>
    </source>
</evidence>
<dbReference type="Proteomes" id="UP000054874">
    <property type="component" value="Unassembled WGS sequence"/>
</dbReference>
<comment type="caution">
    <text evidence="2">The sequence shown here is derived from an EMBL/GenBank/DDBJ whole genome shotgun (WGS) entry which is preliminary data.</text>
</comment>
<dbReference type="InterPro" id="IPR046821">
    <property type="entry name" value="PDDEXK_11"/>
</dbReference>
<accession>A0A0V8Q9V6</accession>
<dbReference type="EMBL" id="LNAM01000226">
    <property type="protein sequence ID" value="KSV57387.1"/>
    <property type="molecule type" value="Genomic_DNA"/>
</dbReference>
<evidence type="ECO:0000313" key="3">
    <source>
        <dbReference type="Proteomes" id="UP000054874"/>
    </source>
</evidence>
<dbReference type="RefSeq" id="WP_058354377.1">
    <property type="nucleotide sequence ID" value="NZ_CABMMD010000226.1"/>
</dbReference>
<feature type="domain" description="PD-(D/E)XK nuclease" evidence="1">
    <location>
        <begin position="27"/>
        <end position="112"/>
    </location>
</feature>
<reference evidence="2 3" key="1">
    <citation type="submission" date="2015-11" db="EMBL/GenBank/DDBJ databases">
        <title>Butyribacter intestini gen. nov., sp. nov., a butyric acid-producing bacterium of the family Lachnospiraceae isolated from the human faeces.</title>
        <authorList>
            <person name="Zou Y."/>
            <person name="Xue W."/>
            <person name="Luo G."/>
            <person name="Lv M."/>
        </authorList>
    </citation>
    <scope>NUCLEOTIDE SEQUENCE [LARGE SCALE GENOMIC DNA]</scope>
    <source>
        <strain evidence="2 3">ACET-33324</strain>
    </source>
</reference>
<name>A0A0V8Q9V6_9FIRM</name>
<evidence type="ECO:0000313" key="2">
    <source>
        <dbReference type="EMBL" id="KSV57387.1"/>
    </source>
</evidence>
<sequence length="175" mass="20763">MSRIPNRFGGGARTNANGLHFEQTTSLDAALTDAGYHVIRNRVYDDDIQIGLSVQKHDFYKYFLEPRGIDFTDYNSKKWLPDECYVNLETNTVFIIEKKFQNCPGSVDEKLPNCDFKRKEYEKLCHPIGFNVEYLYVFNNWFLQDVYRDTLEYIRMVGCHYFYTQTSHINFRYAP</sequence>
<gene>
    <name evidence="2" type="ORF">ASU35_16515</name>
</gene>
<proteinExistence type="predicted"/>
<dbReference type="OrthoDB" id="5361365at2"/>
<dbReference type="Pfam" id="PF20472">
    <property type="entry name" value="PDDEXK_11"/>
    <property type="match status" value="1"/>
</dbReference>
<protein>
    <recommendedName>
        <fullName evidence="1">PD-(D/E)XK nuclease domain-containing protein</fullName>
    </recommendedName>
</protein>
<organism evidence="2 3">
    <name type="scientific">Acetivibrio ethanolgignens</name>
    <dbReference type="NCBI Taxonomy" id="290052"/>
    <lineage>
        <taxon>Bacteria</taxon>
        <taxon>Bacillati</taxon>
        <taxon>Bacillota</taxon>
        <taxon>Clostridia</taxon>
        <taxon>Eubacteriales</taxon>
        <taxon>Oscillospiraceae</taxon>
        <taxon>Acetivibrio</taxon>
    </lineage>
</organism>
<dbReference type="AlphaFoldDB" id="A0A0V8Q9V6"/>